<keyword evidence="9" id="KW-1185">Reference proteome</keyword>
<dbReference type="InterPro" id="IPR046022">
    <property type="entry name" value="DUF5979"/>
</dbReference>
<keyword evidence="3" id="KW-0732">Signal</keyword>
<keyword evidence="5" id="KW-0472">Membrane</keyword>
<evidence type="ECO:0000256" key="4">
    <source>
        <dbReference type="SAM" id="MobiDB-lite"/>
    </source>
</evidence>
<evidence type="ECO:0000256" key="5">
    <source>
        <dbReference type="SAM" id="Phobius"/>
    </source>
</evidence>
<protein>
    <submittedName>
        <fullName evidence="8">SdrD B-like domain-containing protein</fullName>
    </submittedName>
</protein>
<keyword evidence="5" id="KW-1133">Transmembrane helix</keyword>
<dbReference type="RefSeq" id="WP_378752252.1">
    <property type="nucleotide sequence ID" value="NZ_JBHSSV010000009.1"/>
</dbReference>
<organism evidence="8 9">
    <name type="scientific">Microbacterium koreense</name>
    <dbReference type="NCBI Taxonomy" id="323761"/>
    <lineage>
        <taxon>Bacteria</taxon>
        <taxon>Bacillati</taxon>
        <taxon>Actinomycetota</taxon>
        <taxon>Actinomycetes</taxon>
        <taxon>Micrococcales</taxon>
        <taxon>Microbacteriaceae</taxon>
        <taxon>Microbacterium</taxon>
    </lineage>
</organism>
<evidence type="ECO:0000313" key="8">
    <source>
        <dbReference type="EMBL" id="MFD0779679.1"/>
    </source>
</evidence>
<evidence type="ECO:0000256" key="2">
    <source>
        <dbReference type="ARBA" id="ARBA00022525"/>
    </source>
</evidence>
<accession>A0ABW2ZM48</accession>
<dbReference type="SUPFAM" id="SSF117074">
    <property type="entry name" value="Hypothetical protein PA1324"/>
    <property type="match status" value="2"/>
</dbReference>
<feature type="domain" description="DUF5979" evidence="7">
    <location>
        <begin position="960"/>
        <end position="1067"/>
    </location>
</feature>
<feature type="region of interest" description="Disordered" evidence="4">
    <location>
        <begin position="780"/>
        <end position="803"/>
    </location>
</feature>
<proteinExistence type="predicted"/>
<evidence type="ECO:0000256" key="1">
    <source>
        <dbReference type="ARBA" id="ARBA00004613"/>
    </source>
</evidence>
<keyword evidence="2" id="KW-0964">Secreted</keyword>
<dbReference type="SUPFAM" id="SSF63825">
    <property type="entry name" value="YWTD domain"/>
    <property type="match status" value="1"/>
</dbReference>
<sequence length="1110" mass="114079">MATAVGVGSVPAFAAAGSIQGMVFLDFDGDGVFDTGNTPSSGIPNDQPVADVTVAAYDSTNGQVGAAVVTSATGTYAIDTGSVPDGTPLRIEFTGLPASSFDGFHGEDSGTSVQFVDAGAENVDFSVVVPAYFSSPGAAGEVPLVQSIQRGANRNATGGGAAANVTQPSVVSIPWNVPDNRGAADIPATWAQYRTTIALTPQTGSLGGSTFDRVRGNLFAAAEFRRFADLGPLGLGGIYIIEDVLKADGTIESPSDLTADIGFVDVATLGVDVGQSLTELQPNALTAVARGLGDTTVNPATFTAQDPTAYEWAGRAGIGGIAMSSDSSLLYFVNRFDSRLYALALPADLNDAPTLAGTWDLGLAADDQASAIVVDEGTVYVGVVGTGGQLSAALPGDVADPGSSTATGSLRVYSASETDGALRNGASFSQVLSRNLATDYPRGVPIMPSANDASTVPDRFKVWHNWTNEWDAATFTVLPRTNPGISWSQPILSDLEMTADGYLVLTLSDRFALQNGVYNIAPTGGGTLYYAFAQGDVLVASPTLHLEDDGEVAGLTRTWTNTTNLPTQGVGGGEFFDDNVDQGGWRHDENGLGWSASFPGVDQIATSAYDPVPPNLDVAGVRFQSASGGVAARGFIQTTPTGGFFQKAGGLGSVSLLLNEAPVEIGNRVWLDADLNGRQDPDEPAINGAPVDLFAADAEGTPQGTALASTVTAAVDGAPGTYYFSSVDTEGLEPDGEYVVVFGTAAGTVALAGENATHPGFAGLDWGDLRLTRQMSDLAQATTDSNPDPTTGEAPVSVGGPGENDHSIDAGFVAFGSFTVDKVLDAGGATPVEGQVFTVEVTEAVNFRGEDRLGAGSTYVYPSDTAAWNPAWVGDWAVTPTEFSFEIIAGEPRPVGDTSPQKLPVGYSLTLVEADADNAADVRYEPPSTAGDAAKVLITPADGRPITVTVTNTLLPDGSFTIEKLLDGDPAAMAAASDVRFRVTWTSDTGPRGEVVVTGGQISEAIVVPAGSTVTVAEAEPDDLPSDVRSSAQSWTGDGVETLDDGSARFVVESDASIAVSVTNTVTDVPPMPTTGSEVPWWMIVAGSSAIALGALALMVGHRRARAARL</sequence>
<evidence type="ECO:0000256" key="3">
    <source>
        <dbReference type="ARBA" id="ARBA00022729"/>
    </source>
</evidence>
<dbReference type="InterPro" id="IPR033764">
    <property type="entry name" value="Sdr_B"/>
</dbReference>
<feature type="domain" description="SD-repeat containing protein B" evidence="6">
    <location>
        <begin position="664"/>
        <end position="750"/>
    </location>
</feature>
<dbReference type="Proteomes" id="UP001597042">
    <property type="component" value="Unassembled WGS sequence"/>
</dbReference>
<evidence type="ECO:0000259" key="7">
    <source>
        <dbReference type="Pfam" id="PF19407"/>
    </source>
</evidence>
<evidence type="ECO:0000259" key="6">
    <source>
        <dbReference type="Pfam" id="PF17210"/>
    </source>
</evidence>
<comment type="subcellular location">
    <subcellularLocation>
        <location evidence="1">Secreted</location>
    </subcellularLocation>
</comment>
<comment type="caution">
    <text evidence="8">The sequence shown here is derived from an EMBL/GenBank/DDBJ whole genome shotgun (WGS) entry which is preliminary data.</text>
</comment>
<gene>
    <name evidence="8" type="ORF">ACFQZV_00010</name>
</gene>
<keyword evidence="5" id="KW-0812">Transmembrane</keyword>
<dbReference type="EMBL" id="JBHTIM010000001">
    <property type="protein sequence ID" value="MFD0779679.1"/>
    <property type="molecule type" value="Genomic_DNA"/>
</dbReference>
<dbReference type="Pfam" id="PF19407">
    <property type="entry name" value="DUF5979"/>
    <property type="match status" value="1"/>
</dbReference>
<feature type="transmembrane region" description="Helical" evidence="5">
    <location>
        <begin position="1079"/>
        <end position="1100"/>
    </location>
</feature>
<evidence type="ECO:0000313" key="9">
    <source>
        <dbReference type="Proteomes" id="UP001597042"/>
    </source>
</evidence>
<dbReference type="InterPro" id="IPR013783">
    <property type="entry name" value="Ig-like_fold"/>
</dbReference>
<dbReference type="Pfam" id="PF17210">
    <property type="entry name" value="SdrD_B"/>
    <property type="match status" value="1"/>
</dbReference>
<reference evidence="9" key="1">
    <citation type="journal article" date="2019" name="Int. J. Syst. Evol. Microbiol.">
        <title>The Global Catalogue of Microorganisms (GCM) 10K type strain sequencing project: providing services to taxonomists for standard genome sequencing and annotation.</title>
        <authorList>
            <consortium name="The Broad Institute Genomics Platform"/>
            <consortium name="The Broad Institute Genome Sequencing Center for Infectious Disease"/>
            <person name="Wu L."/>
            <person name="Ma J."/>
        </authorList>
    </citation>
    <scope>NUCLEOTIDE SEQUENCE [LARGE SCALE GENOMIC DNA]</scope>
    <source>
        <strain evidence="9">CCUG 50754</strain>
    </source>
</reference>
<name>A0ABW2ZM48_9MICO</name>
<feature type="compositionally biased region" description="Polar residues" evidence="4">
    <location>
        <begin position="780"/>
        <end position="789"/>
    </location>
</feature>
<dbReference type="Gene3D" id="2.60.40.10">
    <property type="entry name" value="Immunoglobulins"/>
    <property type="match status" value="2"/>
</dbReference>